<dbReference type="AlphaFoldDB" id="X1Q0B7"/>
<feature type="non-terminal residue" evidence="4">
    <location>
        <position position="1"/>
    </location>
</feature>
<dbReference type="GO" id="GO:0005829">
    <property type="term" value="C:cytosol"/>
    <property type="evidence" value="ECO:0007669"/>
    <property type="project" value="TreeGrafter"/>
</dbReference>
<dbReference type="Pfam" id="PF02801">
    <property type="entry name" value="Ketoacyl-synt_C"/>
    <property type="match status" value="1"/>
</dbReference>
<feature type="non-terminal residue" evidence="4">
    <location>
        <position position="203"/>
    </location>
</feature>
<dbReference type="PANTHER" id="PTHR11712:SF336">
    <property type="entry name" value="3-OXOACYL-[ACYL-CARRIER-PROTEIN] SYNTHASE, MITOCHONDRIAL"/>
    <property type="match status" value="1"/>
</dbReference>
<dbReference type="GO" id="GO:0006633">
    <property type="term" value="P:fatty acid biosynthetic process"/>
    <property type="evidence" value="ECO:0007669"/>
    <property type="project" value="TreeGrafter"/>
</dbReference>
<dbReference type="CDD" id="cd00834">
    <property type="entry name" value="KAS_I_II"/>
    <property type="match status" value="1"/>
</dbReference>
<dbReference type="SMART" id="SM00825">
    <property type="entry name" value="PKS_KS"/>
    <property type="match status" value="1"/>
</dbReference>
<dbReference type="EMBL" id="BARV01038493">
    <property type="protein sequence ID" value="GAI48201.1"/>
    <property type="molecule type" value="Genomic_DNA"/>
</dbReference>
<protein>
    <recommendedName>
        <fullName evidence="3">Ketosynthase family 3 (KS3) domain-containing protein</fullName>
    </recommendedName>
</protein>
<organism evidence="4">
    <name type="scientific">marine sediment metagenome</name>
    <dbReference type="NCBI Taxonomy" id="412755"/>
    <lineage>
        <taxon>unclassified sequences</taxon>
        <taxon>metagenomes</taxon>
        <taxon>ecological metagenomes</taxon>
    </lineage>
</organism>
<dbReference type="InterPro" id="IPR014030">
    <property type="entry name" value="Ketoacyl_synth_N"/>
</dbReference>
<dbReference type="GO" id="GO:0004315">
    <property type="term" value="F:3-oxoacyl-[acyl-carrier-protein] synthase activity"/>
    <property type="evidence" value="ECO:0007669"/>
    <property type="project" value="TreeGrafter"/>
</dbReference>
<evidence type="ECO:0000256" key="2">
    <source>
        <dbReference type="ARBA" id="ARBA00022679"/>
    </source>
</evidence>
<dbReference type="SUPFAM" id="SSF53901">
    <property type="entry name" value="Thiolase-like"/>
    <property type="match status" value="1"/>
</dbReference>
<dbReference type="PROSITE" id="PS52004">
    <property type="entry name" value="KS3_2"/>
    <property type="match status" value="1"/>
</dbReference>
<gene>
    <name evidence="4" type="ORF">S06H3_59282</name>
</gene>
<dbReference type="InterPro" id="IPR000794">
    <property type="entry name" value="Beta-ketoacyl_synthase"/>
</dbReference>
<dbReference type="InterPro" id="IPR016039">
    <property type="entry name" value="Thiolase-like"/>
</dbReference>
<feature type="domain" description="Ketosynthase family 3 (KS3)" evidence="3">
    <location>
        <begin position="1"/>
        <end position="203"/>
    </location>
</feature>
<dbReference type="Gene3D" id="3.40.47.10">
    <property type="match status" value="1"/>
</dbReference>
<evidence type="ECO:0000259" key="3">
    <source>
        <dbReference type="PROSITE" id="PS52004"/>
    </source>
</evidence>
<comment type="caution">
    <text evidence="4">The sequence shown here is derived from an EMBL/GenBank/DDBJ whole genome shotgun (WGS) entry which is preliminary data.</text>
</comment>
<keyword evidence="2" id="KW-0808">Transferase</keyword>
<proteinExistence type="inferred from homology"/>
<name>X1Q0B7_9ZZZZ</name>
<comment type="similarity">
    <text evidence="1">Belongs to the thiolase-like superfamily. Beta-ketoacyl-ACP synthases family.</text>
</comment>
<accession>X1Q0B7</accession>
<evidence type="ECO:0000256" key="1">
    <source>
        <dbReference type="ARBA" id="ARBA00008467"/>
    </source>
</evidence>
<dbReference type="PANTHER" id="PTHR11712">
    <property type="entry name" value="POLYKETIDE SYNTHASE-RELATED"/>
    <property type="match status" value="1"/>
</dbReference>
<dbReference type="FunFam" id="3.40.47.10:FF:000029">
    <property type="entry name" value="3-oxoacyl-[acyl-carrier-protein] synthase 1"/>
    <property type="match status" value="1"/>
</dbReference>
<dbReference type="Pfam" id="PF00109">
    <property type="entry name" value="ketoacyl-synt"/>
    <property type="match status" value="1"/>
</dbReference>
<evidence type="ECO:0000313" key="4">
    <source>
        <dbReference type="EMBL" id="GAI48201.1"/>
    </source>
</evidence>
<reference evidence="4" key="1">
    <citation type="journal article" date="2014" name="Front. Microbiol.">
        <title>High frequency of phylogenetically diverse reductive dehalogenase-homologous genes in deep subseafloor sedimentary metagenomes.</title>
        <authorList>
            <person name="Kawai M."/>
            <person name="Futagami T."/>
            <person name="Toyoda A."/>
            <person name="Takaki Y."/>
            <person name="Nishi S."/>
            <person name="Hori S."/>
            <person name="Arai W."/>
            <person name="Tsubouchi T."/>
            <person name="Morono Y."/>
            <person name="Uchiyama I."/>
            <person name="Ito T."/>
            <person name="Fujiyama A."/>
            <person name="Inagaki F."/>
            <person name="Takami H."/>
        </authorList>
    </citation>
    <scope>NUCLEOTIDE SEQUENCE</scope>
    <source>
        <strain evidence="4">Expedition CK06-06</strain>
    </source>
</reference>
<dbReference type="InterPro" id="IPR014031">
    <property type="entry name" value="Ketoacyl_synth_C"/>
</dbReference>
<sequence length="203" mass="21901">IVAGLDALRVMSTRNEKPEEASRPFDKDRDGFVIGEGSGVIILEELEFALNRGAKIYAEVLGYSFNSDAYHITSPDPEGKGMASCIRMALDDADISTDKIDYINAHGTSTYLGDLSETRAIKSVFQGRASSIPISANKSMMGHLWGAAGAVEAVFSILTITRGIIPPTINYETPDPECDLGYVPNVAREAKVRVVFSNSFAFG</sequence>
<dbReference type="InterPro" id="IPR020841">
    <property type="entry name" value="PKS_Beta-ketoAc_synthase_dom"/>
</dbReference>